<feature type="domain" description="DUF4246" evidence="9">
    <location>
        <begin position="551"/>
        <end position="619"/>
    </location>
</feature>
<feature type="transmembrane region" description="Helical" evidence="6">
    <location>
        <begin position="452"/>
        <end position="472"/>
    </location>
</feature>
<evidence type="ECO:0000259" key="8">
    <source>
        <dbReference type="Pfam" id="PF14033"/>
    </source>
</evidence>
<keyword evidence="11" id="KW-1185">Reference proteome</keyword>
<sequence>MDSSIDPSPLIISLGSNIGSGVFIGTGSAVAGGGPGNMIIAYALVCSCVWAVLQTLSEMTIALPTSGNFIDYTGRWVDPALAFGAGFAEWLGWTAIIAAEAVFCDILINFWADGAIPPAAVYTIFLAATFVIFLLPNKIFAWFEYFTSLIKIFLFLIIIFLSLALVCGAGPNGFVHTGDTWTDLNAFKNGFSGFANAALLATWAVGDQVFIGIMGGEAHSPRHALRHATKLVPYRVGIVYMLSVMFITLLVRSDDERLLGGSGVTASPFVIATLDSGIAVISDILNAGMIVGILAISAEAVYLSSRVLRTMAHQKLVPEFIAKVDSKGRPRWALAITCGVGVILTYINLAVTMYAAGGRTAFTWLISITSASFFCMWIIIGFTSFRFHRAIKLQNDPLFTEPYAWKSVGWPLAPTWLLSICALLTASCFAIGINPLLTMTSQGGGGFSLNNFFQYIIGILIIVVFTAGYKIIMRTPWRDLATADLRTGRRRLSVEEINQLDAYYSMSKWRRFATYVQLWLSQKQLQPQFHLTKPISIIFLEREKNMEAIRLPGFGLPVNYMPGNNDHFPILLGSDSDFQAATLTNRELCMLRFIEEITNKPEWWIKVNDETITIRWKAEALEFDWGQYLKYGDFTPAMADACIKEIKLKAPIYEKTKLLPVYDYTAAIVKSDCLIPDDLWHLLKTGVKALEDIPDEAKDWHPGSNGKVLNLVHPSMYPLVHGKSRILLGRRIGLAEALNDCGQGLIVEKPTDKSIKGEFWHCTSANFQWLPCDVSVENGRVTIESYINNLHPVKHSSLYPVIEKFIEKALPAWDIVYRWLEEFPMQRLKIEQARTRCRTKRTCANSDHTCTPLARPTRDDEPHRREYDENYSDSEISDSDDDTPRENLQHWREPKRTLKATLRRFRKETDRSDSEYESEDYDSSEDRDMPDSQTEDGEEDENEEEQERDSNHVSEKEVKRRDLCWFSKTHPVVAPEPSPESQLKFRAEDVKSVHDIFPEPGPKRLQVIVKLANIHLTPEKPTYPGGSWHTEGQLNEHICSTALFYYDNENITDSYIDFRTMANAEELDEGFLSYEQYDWKTIQRVFAIEWPGGGSRIQSVGSVLTREKRALFFPNVFQHHVNSFKLADPTKPGHRKILALFLVDPAIPVISTANVPPQQKAWWPEELKPNGDLPFDEEKAKEFRKELMQERSANEIRSYENMKKVEWNFCEH</sequence>
<evidence type="ECO:0000259" key="7">
    <source>
        <dbReference type="Pfam" id="PF00324"/>
    </source>
</evidence>
<feature type="transmembrane region" description="Helical" evidence="6">
    <location>
        <begin position="332"/>
        <end position="356"/>
    </location>
</feature>
<feature type="region of interest" description="Disordered" evidence="5">
    <location>
        <begin position="844"/>
        <end position="955"/>
    </location>
</feature>
<proteinExistence type="predicted"/>
<reference evidence="10 11" key="1">
    <citation type="journal article" date="2018" name="PLoS Pathog.">
        <title>Evolution of structural diversity of trichothecenes, a family of toxins produced by plant pathogenic and entomopathogenic fungi.</title>
        <authorList>
            <person name="Proctor R.H."/>
            <person name="McCormick S.P."/>
            <person name="Kim H.S."/>
            <person name="Cardoza R.E."/>
            <person name="Stanley A.M."/>
            <person name="Lindo L."/>
            <person name="Kelly A."/>
            <person name="Brown D.W."/>
            <person name="Lee T."/>
            <person name="Vaughan M.M."/>
            <person name="Alexander N.J."/>
            <person name="Busman M."/>
            <person name="Gutierrez S."/>
        </authorList>
    </citation>
    <scope>NUCLEOTIDE SEQUENCE [LARGE SCALE GENOMIC DNA]</scope>
    <source>
        <strain evidence="10 11">NRRL 3299</strain>
    </source>
</reference>
<keyword evidence="2 6" id="KW-0812">Transmembrane</keyword>
<evidence type="ECO:0000313" key="10">
    <source>
        <dbReference type="EMBL" id="RGP62716.1"/>
    </source>
</evidence>
<feature type="transmembrane region" description="Helical" evidence="6">
    <location>
        <begin position="90"/>
        <end position="112"/>
    </location>
</feature>
<feature type="compositionally biased region" description="Basic residues" evidence="5">
    <location>
        <begin position="897"/>
        <end position="906"/>
    </location>
</feature>
<feature type="domain" description="Amino acid permease/ SLC12A" evidence="7">
    <location>
        <begin position="11"/>
        <end position="477"/>
    </location>
</feature>
<feature type="compositionally biased region" description="Acidic residues" evidence="5">
    <location>
        <begin position="869"/>
        <end position="881"/>
    </location>
</feature>
<evidence type="ECO:0000256" key="3">
    <source>
        <dbReference type="ARBA" id="ARBA00022989"/>
    </source>
</evidence>
<organism evidence="10 11">
    <name type="scientific">Fusarium sporotrichioides</name>
    <dbReference type="NCBI Taxonomy" id="5514"/>
    <lineage>
        <taxon>Eukaryota</taxon>
        <taxon>Fungi</taxon>
        <taxon>Dikarya</taxon>
        <taxon>Ascomycota</taxon>
        <taxon>Pezizomycotina</taxon>
        <taxon>Sordariomycetes</taxon>
        <taxon>Hypocreomycetidae</taxon>
        <taxon>Hypocreales</taxon>
        <taxon>Nectriaceae</taxon>
        <taxon>Fusarium</taxon>
    </lineage>
</organism>
<dbReference type="GO" id="GO:0055085">
    <property type="term" value="P:transmembrane transport"/>
    <property type="evidence" value="ECO:0007669"/>
    <property type="project" value="InterPro"/>
</dbReference>
<gene>
    <name evidence="10" type="ORF">FSPOR_9103</name>
</gene>
<feature type="transmembrane region" description="Helical" evidence="6">
    <location>
        <begin position="118"/>
        <end position="136"/>
    </location>
</feature>
<evidence type="ECO:0000259" key="9">
    <source>
        <dbReference type="Pfam" id="PF21666"/>
    </source>
</evidence>
<dbReference type="PANTHER" id="PTHR33119">
    <property type="entry name" value="IFI3P"/>
    <property type="match status" value="1"/>
</dbReference>
<feature type="compositionally biased region" description="Acidic residues" evidence="5">
    <location>
        <begin position="933"/>
        <end position="947"/>
    </location>
</feature>
<dbReference type="InterPro" id="IPR004841">
    <property type="entry name" value="AA-permease/SLC12A_dom"/>
</dbReference>
<feature type="transmembrane region" description="Helical" evidence="6">
    <location>
        <begin position="408"/>
        <end position="432"/>
    </location>
</feature>
<dbReference type="Pfam" id="PF21666">
    <property type="entry name" value="DUF4246_N"/>
    <property type="match status" value="1"/>
</dbReference>
<feature type="compositionally biased region" description="Basic and acidic residues" evidence="5">
    <location>
        <begin position="856"/>
        <end position="868"/>
    </location>
</feature>
<feature type="transmembrane region" description="Helical" evidence="6">
    <location>
        <begin position="232"/>
        <end position="251"/>
    </location>
</feature>
<evidence type="ECO:0000256" key="4">
    <source>
        <dbReference type="ARBA" id="ARBA00023136"/>
    </source>
</evidence>
<dbReference type="Proteomes" id="UP000266152">
    <property type="component" value="Unassembled WGS sequence"/>
</dbReference>
<feature type="transmembrane region" description="Helical" evidence="6">
    <location>
        <begin position="362"/>
        <end position="387"/>
    </location>
</feature>
<name>A0A395RRF2_FUSSP</name>
<dbReference type="GO" id="GO:0016020">
    <property type="term" value="C:membrane"/>
    <property type="evidence" value="ECO:0007669"/>
    <property type="project" value="UniProtKB-SubCell"/>
</dbReference>
<evidence type="ECO:0000256" key="5">
    <source>
        <dbReference type="SAM" id="MobiDB-lite"/>
    </source>
</evidence>
<dbReference type="AlphaFoldDB" id="A0A395RRF2"/>
<dbReference type="Gene3D" id="1.20.1740.10">
    <property type="entry name" value="Amino acid/polyamine transporter I"/>
    <property type="match status" value="1"/>
</dbReference>
<feature type="transmembrane region" description="Helical" evidence="6">
    <location>
        <begin position="148"/>
        <end position="171"/>
    </location>
</feature>
<evidence type="ECO:0000256" key="1">
    <source>
        <dbReference type="ARBA" id="ARBA00004141"/>
    </source>
</evidence>
<accession>A0A395RRF2</accession>
<feature type="transmembrane region" description="Helical" evidence="6">
    <location>
        <begin position="191"/>
        <end position="211"/>
    </location>
</feature>
<dbReference type="InterPro" id="IPR025340">
    <property type="entry name" value="DUF4246"/>
</dbReference>
<dbReference type="PANTHER" id="PTHR33119:SF1">
    <property type="entry name" value="FE2OG DIOXYGENASE DOMAIN-CONTAINING PROTEIN"/>
    <property type="match status" value="1"/>
</dbReference>
<dbReference type="InterPro" id="IPR049207">
    <property type="entry name" value="DUF4246_N"/>
</dbReference>
<feature type="compositionally biased region" description="Basic and acidic residues" evidence="5">
    <location>
        <begin position="882"/>
        <end position="896"/>
    </location>
</feature>
<comment type="subcellular location">
    <subcellularLocation>
        <location evidence="1">Membrane</location>
        <topology evidence="1">Multi-pass membrane protein</topology>
    </subcellularLocation>
</comment>
<dbReference type="STRING" id="5514.A0A395RRF2"/>
<evidence type="ECO:0000313" key="11">
    <source>
        <dbReference type="Proteomes" id="UP000266152"/>
    </source>
</evidence>
<feature type="domain" description="DUF4246" evidence="8">
    <location>
        <begin position="637"/>
        <end position="1165"/>
    </location>
</feature>
<comment type="caution">
    <text evidence="10">The sequence shown here is derived from an EMBL/GenBank/DDBJ whole genome shotgun (WGS) entry which is preliminary data.</text>
</comment>
<protein>
    <submittedName>
        <fullName evidence="10">Histidine permease</fullName>
    </submittedName>
</protein>
<feature type="transmembrane region" description="Helical" evidence="6">
    <location>
        <begin position="12"/>
        <end position="33"/>
    </location>
</feature>
<dbReference type="Pfam" id="PF00324">
    <property type="entry name" value="AA_permease"/>
    <property type="match status" value="1"/>
</dbReference>
<keyword evidence="4 6" id="KW-0472">Membrane</keyword>
<dbReference type="EMBL" id="PXOF01000143">
    <property type="protein sequence ID" value="RGP62716.1"/>
    <property type="molecule type" value="Genomic_DNA"/>
</dbReference>
<keyword evidence="3 6" id="KW-1133">Transmembrane helix</keyword>
<evidence type="ECO:0000256" key="6">
    <source>
        <dbReference type="SAM" id="Phobius"/>
    </source>
</evidence>
<dbReference type="InterPro" id="IPR049192">
    <property type="entry name" value="DUF4246_C"/>
</dbReference>
<feature type="transmembrane region" description="Helical" evidence="6">
    <location>
        <begin position="39"/>
        <end position="56"/>
    </location>
</feature>
<evidence type="ECO:0000256" key="2">
    <source>
        <dbReference type="ARBA" id="ARBA00022692"/>
    </source>
</evidence>
<dbReference type="Pfam" id="PF14033">
    <property type="entry name" value="DUF4246"/>
    <property type="match status" value="1"/>
</dbReference>